<organism evidence="2 3">
    <name type="scientific">Pseudorhodobacter antarcticus</name>
    <dbReference type="NCBI Taxonomy" id="1077947"/>
    <lineage>
        <taxon>Bacteria</taxon>
        <taxon>Pseudomonadati</taxon>
        <taxon>Pseudomonadota</taxon>
        <taxon>Alphaproteobacteria</taxon>
        <taxon>Rhodobacterales</taxon>
        <taxon>Paracoccaceae</taxon>
        <taxon>Pseudorhodobacter</taxon>
    </lineage>
</organism>
<proteinExistence type="predicted"/>
<dbReference type="Pfam" id="PF05099">
    <property type="entry name" value="TerB"/>
    <property type="match status" value="1"/>
</dbReference>
<feature type="domain" description="Co-chaperone DjlA N-terminal" evidence="1">
    <location>
        <begin position="49"/>
        <end position="165"/>
    </location>
</feature>
<keyword evidence="3" id="KW-1185">Reference proteome</keyword>
<dbReference type="EMBL" id="FOCO01000019">
    <property type="protein sequence ID" value="SEN64463.1"/>
    <property type="molecule type" value="Genomic_DNA"/>
</dbReference>
<dbReference type="InterPro" id="IPR029024">
    <property type="entry name" value="TerB-like"/>
</dbReference>
<reference evidence="2 3" key="1">
    <citation type="submission" date="2016-10" db="EMBL/GenBank/DDBJ databases">
        <authorList>
            <person name="de Groot N.N."/>
        </authorList>
    </citation>
    <scope>NUCLEOTIDE SEQUENCE [LARGE SCALE GENOMIC DNA]</scope>
    <source>
        <strain evidence="2 3">CGMCC 1.10836</strain>
    </source>
</reference>
<evidence type="ECO:0000259" key="1">
    <source>
        <dbReference type="Pfam" id="PF05099"/>
    </source>
</evidence>
<name>A0A1H8I716_9RHOB</name>
<dbReference type="InterPro" id="IPR007791">
    <property type="entry name" value="DjlA_N"/>
</dbReference>
<protein>
    <submittedName>
        <fullName evidence="2">Uncharacterized conserved protein, tellurite resistance protein B (TerB) family</fullName>
    </submittedName>
</protein>
<gene>
    <name evidence="2" type="ORF">SAMN05216227_101939</name>
</gene>
<evidence type="ECO:0000313" key="2">
    <source>
        <dbReference type="EMBL" id="SEN64463.1"/>
    </source>
</evidence>
<dbReference type="STRING" id="1077947.SAMN05216227_101939"/>
<dbReference type="AlphaFoldDB" id="A0A1H8I716"/>
<accession>A0A1H8I716</accession>
<evidence type="ECO:0000313" key="3">
    <source>
        <dbReference type="Proteomes" id="UP000183002"/>
    </source>
</evidence>
<dbReference type="CDD" id="cd07313">
    <property type="entry name" value="terB_like_2"/>
    <property type="match status" value="1"/>
</dbReference>
<dbReference type="Gene3D" id="1.10.3680.10">
    <property type="entry name" value="TerB-like"/>
    <property type="match status" value="1"/>
</dbReference>
<dbReference type="SUPFAM" id="SSF158682">
    <property type="entry name" value="TerB-like"/>
    <property type="match status" value="1"/>
</dbReference>
<sequence>MKITPPRKFFALLIGKRATTDYVTTMFEALLRRLTAPTPDRLAAPDAALALAALLVRLARADGDYAPSEVARIDRVLAARHALSPSAAAQLRAQAEVLEAQAPDTVRFTRALKDATALEDRAELVQAMWSVALADTTRDAAEDQLMRLVSNLLGLTDQQSALARQKAAQA</sequence>
<dbReference type="Proteomes" id="UP000183002">
    <property type="component" value="Unassembled WGS sequence"/>
</dbReference>